<evidence type="ECO:0000313" key="3">
    <source>
        <dbReference type="EMBL" id="MBB3101384.1"/>
    </source>
</evidence>
<dbReference type="Gene3D" id="3.40.50.2000">
    <property type="entry name" value="Glycogen Phosphorylase B"/>
    <property type="match status" value="2"/>
</dbReference>
<dbReference type="SUPFAM" id="SSF53756">
    <property type="entry name" value="UDP-Glycosyltransferase/glycogen phosphorylase"/>
    <property type="match status" value="1"/>
</dbReference>
<dbReference type="InterPro" id="IPR002213">
    <property type="entry name" value="UDP_glucos_trans"/>
</dbReference>
<dbReference type="Proteomes" id="UP000590749">
    <property type="component" value="Unassembled WGS sequence"/>
</dbReference>
<organism evidence="3 4">
    <name type="scientific">Actinoplanes campanulatus</name>
    <dbReference type="NCBI Taxonomy" id="113559"/>
    <lineage>
        <taxon>Bacteria</taxon>
        <taxon>Bacillati</taxon>
        <taxon>Actinomycetota</taxon>
        <taxon>Actinomycetes</taxon>
        <taxon>Micromonosporales</taxon>
        <taxon>Micromonosporaceae</taxon>
        <taxon>Actinoplanes</taxon>
    </lineage>
</organism>
<name>A0A7W5ASU6_9ACTN</name>
<comment type="similarity">
    <text evidence="2">Belongs to the UDP-glycosyltransferase family.</text>
</comment>
<evidence type="ECO:0000256" key="1">
    <source>
        <dbReference type="ARBA" id="ARBA00022679"/>
    </source>
</evidence>
<keyword evidence="2" id="KW-0328">Glycosyltransferase</keyword>
<evidence type="ECO:0000313" key="4">
    <source>
        <dbReference type="Proteomes" id="UP000590749"/>
    </source>
</evidence>
<gene>
    <name evidence="3" type="ORF">FHR83_009113</name>
</gene>
<dbReference type="AlphaFoldDB" id="A0A7W5ASU6"/>
<comment type="caution">
    <text evidence="3">The sequence shown here is derived from an EMBL/GenBank/DDBJ whole genome shotgun (WGS) entry which is preliminary data.</text>
</comment>
<protein>
    <submittedName>
        <fullName evidence="3">UDP:flavonoid glycosyltransferase YjiC (YdhE family)</fullName>
    </submittedName>
</protein>
<proteinExistence type="inferred from homology"/>
<dbReference type="PROSITE" id="PS00375">
    <property type="entry name" value="UDPGT"/>
    <property type="match status" value="1"/>
</dbReference>
<dbReference type="EMBL" id="JACHXF010000037">
    <property type="protein sequence ID" value="MBB3101384.1"/>
    <property type="molecule type" value="Genomic_DNA"/>
</dbReference>
<accession>A0A7W5ASU6</accession>
<dbReference type="InterPro" id="IPR035595">
    <property type="entry name" value="UDP_glycos_trans_CS"/>
</dbReference>
<reference evidence="3 4" key="1">
    <citation type="submission" date="2020-08" db="EMBL/GenBank/DDBJ databases">
        <title>Genomic Encyclopedia of Type Strains, Phase III (KMG-III): the genomes of soil and plant-associated and newly described type strains.</title>
        <authorList>
            <person name="Whitman W."/>
        </authorList>
    </citation>
    <scope>NUCLEOTIDE SEQUENCE [LARGE SCALE GENOMIC DNA]</scope>
    <source>
        <strain evidence="3 4">CECT 3287</strain>
    </source>
</reference>
<dbReference type="Pfam" id="PF00201">
    <property type="entry name" value="UDPGT"/>
    <property type="match status" value="1"/>
</dbReference>
<dbReference type="GO" id="GO:0008194">
    <property type="term" value="F:UDP-glycosyltransferase activity"/>
    <property type="evidence" value="ECO:0007669"/>
    <property type="project" value="InterPro"/>
</dbReference>
<keyword evidence="4" id="KW-1185">Reference proteome</keyword>
<dbReference type="PANTHER" id="PTHR21015:SF22">
    <property type="entry name" value="GLYCOSYLTRANSFERASE"/>
    <property type="match status" value="1"/>
</dbReference>
<dbReference type="CDD" id="cd03784">
    <property type="entry name" value="GT1_Gtf-like"/>
    <property type="match status" value="1"/>
</dbReference>
<evidence type="ECO:0000256" key="2">
    <source>
        <dbReference type="RuleBase" id="RU003718"/>
    </source>
</evidence>
<keyword evidence="1 2" id="KW-0808">Transferase</keyword>
<dbReference type="RefSeq" id="WP_183227802.1">
    <property type="nucleotide sequence ID" value="NZ_BMPW01000038.1"/>
</dbReference>
<dbReference type="PANTHER" id="PTHR21015">
    <property type="entry name" value="UDP-N-ACETYLGLUCOSAMINE--N-ACETYLMURAMYL-(PENTAPEPTIDE) PYROPHOSPHORYL-UNDECAPRENOL N-ACETYLGLUCOSAMINE TRANSFERASE 1"/>
    <property type="match status" value="1"/>
</dbReference>
<sequence>MSRFLIVVPPLTGHLTPLRPVAARLAARGHHVVWAGMGPWLRERLGPTAEVHDCVPASFTVGEREPGLRGLAALRFLVEDFLLPLATAMLPGLRAAIVRHRPDVVVADQQAWAGAYAAAEAGLPWATSASTSAELLDPYPPALHDWLSGCLAAIAHPRPVADPRLSPHLILAFTTPELTGPAIAAPASVRWVGPAPQDDPGAWTPPWPARRPLVLVTLGTQSTETGARFLRACAEALAARPELHAVIVDPGGVVGPCPENIHVTPWVPQQAVLKRAGLVICHAGHNTVTESLWHGRPLVVAPIRDDQMIVAGQVVSAGAGVRLRFAHATAAHIGAAVDTIHSDPGYAHAAARIRTAFHAAGGADEAVTHLESLARSTTLIPEATR</sequence>